<protein>
    <submittedName>
        <fullName evidence="2">Uncharacterized protein</fullName>
    </submittedName>
</protein>
<accession>A0A392S5U8</accession>
<proteinExistence type="predicted"/>
<organism evidence="2 3">
    <name type="scientific">Trifolium medium</name>
    <dbReference type="NCBI Taxonomy" id="97028"/>
    <lineage>
        <taxon>Eukaryota</taxon>
        <taxon>Viridiplantae</taxon>
        <taxon>Streptophyta</taxon>
        <taxon>Embryophyta</taxon>
        <taxon>Tracheophyta</taxon>
        <taxon>Spermatophyta</taxon>
        <taxon>Magnoliopsida</taxon>
        <taxon>eudicotyledons</taxon>
        <taxon>Gunneridae</taxon>
        <taxon>Pentapetalae</taxon>
        <taxon>rosids</taxon>
        <taxon>fabids</taxon>
        <taxon>Fabales</taxon>
        <taxon>Fabaceae</taxon>
        <taxon>Papilionoideae</taxon>
        <taxon>50 kb inversion clade</taxon>
        <taxon>NPAAA clade</taxon>
        <taxon>Hologalegina</taxon>
        <taxon>IRL clade</taxon>
        <taxon>Trifolieae</taxon>
        <taxon>Trifolium</taxon>
    </lineage>
</organism>
<feature type="region of interest" description="Disordered" evidence="1">
    <location>
        <begin position="1"/>
        <end position="51"/>
    </location>
</feature>
<evidence type="ECO:0000313" key="2">
    <source>
        <dbReference type="EMBL" id="MCI43370.1"/>
    </source>
</evidence>
<evidence type="ECO:0000256" key="1">
    <source>
        <dbReference type="SAM" id="MobiDB-lite"/>
    </source>
</evidence>
<reference evidence="2 3" key="1">
    <citation type="journal article" date="2018" name="Front. Plant Sci.">
        <title>Red Clover (Trifolium pratense) and Zigzag Clover (T. medium) - A Picture of Genomic Similarities and Differences.</title>
        <authorList>
            <person name="Dluhosova J."/>
            <person name="Istvanek J."/>
            <person name="Nedelnik J."/>
            <person name="Repkova J."/>
        </authorList>
    </citation>
    <scope>NUCLEOTIDE SEQUENCE [LARGE SCALE GENOMIC DNA]</scope>
    <source>
        <strain evidence="3">cv. 10/8</strain>
        <tissue evidence="2">Leaf</tissue>
    </source>
</reference>
<name>A0A392S5U8_9FABA</name>
<dbReference type="AlphaFoldDB" id="A0A392S5U8"/>
<comment type="caution">
    <text evidence="2">The sequence shown here is derived from an EMBL/GenBank/DDBJ whole genome shotgun (WGS) entry which is preliminary data.</text>
</comment>
<dbReference type="Proteomes" id="UP000265520">
    <property type="component" value="Unassembled WGS sequence"/>
</dbReference>
<keyword evidence="3" id="KW-1185">Reference proteome</keyword>
<evidence type="ECO:0000313" key="3">
    <source>
        <dbReference type="Proteomes" id="UP000265520"/>
    </source>
</evidence>
<dbReference type="EMBL" id="LXQA010316380">
    <property type="protein sequence ID" value="MCI43370.1"/>
    <property type="molecule type" value="Genomic_DNA"/>
</dbReference>
<sequence length="51" mass="5648">MPITLIPPDIWHPAWTPTPPVGPPYRRRRSKRPAGIAPAADTRSRPASLSH</sequence>
<feature type="non-terminal residue" evidence="2">
    <location>
        <position position="51"/>
    </location>
</feature>